<organism evidence="1 2">
    <name type="scientific">Chaenocephalus aceratus</name>
    <name type="common">Blackfin icefish</name>
    <name type="synonym">Chaenichthys aceratus</name>
    <dbReference type="NCBI Taxonomy" id="36190"/>
    <lineage>
        <taxon>Eukaryota</taxon>
        <taxon>Metazoa</taxon>
        <taxon>Chordata</taxon>
        <taxon>Craniata</taxon>
        <taxon>Vertebrata</taxon>
        <taxon>Euteleostomi</taxon>
        <taxon>Actinopterygii</taxon>
        <taxon>Neopterygii</taxon>
        <taxon>Teleostei</taxon>
        <taxon>Neoteleostei</taxon>
        <taxon>Acanthomorphata</taxon>
        <taxon>Eupercaria</taxon>
        <taxon>Perciformes</taxon>
        <taxon>Notothenioidei</taxon>
        <taxon>Channichthyidae</taxon>
        <taxon>Chaenocephalus</taxon>
    </lineage>
</organism>
<keyword evidence="2" id="KW-1185">Reference proteome</keyword>
<name>A0ACB9VXC6_CHAAC</name>
<dbReference type="Proteomes" id="UP001057452">
    <property type="component" value="Chromosome 15"/>
</dbReference>
<proteinExistence type="predicted"/>
<evidence type="ECO:0000313" key="2">
    <source>
        <dbReference type="Proteomes" id="UP001057452"/>
    </source>
</evidence>
<gene>
    <name evidence="1" type="ORF">KUCAC02_026133</name>
</gene>
<reference evidence="1" key="1">
    <citation type="submission" date="2022-05" db="EMBL/GenBank/DDBJ databases">
        <title>Chromosome-level genome of Chaenocephalus aceratus.</title>
        <authorList>
            <person name="Park H."/>
        </authorList>
    </citation>
    <scope>NUCLEOTIDE SEQUENCE</scope>
    <source>
        <strain evidence="1">KU_202001</strain>
    </source>
</reference>
<sequence>MPLSKEPPCAQADSAAPWETPVMRKKLKGNANDFQMELMDDLWAHLPCHGCTSLERRDSKSSLKYSSLAFGCMLDSKSDPGASGSSLGQTRPEILHPGLPVHCRPWTRRPGFLLTNHAPTKGQVEGPLSGDESICDCCDSQCVPSKLQRAMMEGFSSRVLLVSDQPYTTKMTF</sequence>
<dbReference type="EMBL" id="CM043799">
    <property type="protein sequence ID" value="KAI4804507.1"/>
    <property type="molecule type" value="Genomic_DNA"/>
</dbReference>
<comment type="caution">
    <text evidence="1">The sequence shown here is derived from an EMBL/GenBank/DDBJ whole genome shotgun (WGS) entry which is preliminary data.</text>
</comment>
<accession>A0ACB9VXC6</accession>
<evidence type="ECO:0000313" key="1">
    <source>
        <dbReference type="EMBL" id="KAI4804507.1"/>
    </source>
</evidence>
<protein>
    <submittedName>
        <fullName evidence="1">Uncharacterized protein</fullName>
    </submittedName>
</protein>